<evidence type="ECO:0000313" key="2">
    <source>
        <dbReference type="Proteomes" id="UP001201812"/>
    </source>
</evidence>
<keyword evidence="2" id="KW-1185">Reference proteome</keyword>
<comment type="caution">
    <text evidence="1">The sequence shown here is derived from an EMBL/GenBank/DDBJ whole genome shotgun (WGS) entry which is preliminary data.</text>
</comment>
<dbReference type="Proteomes" id="UP001201812">
    <property type="component" value="Unassembled WGS sequence"/>
</dbReference>
<reference evidence="1" key="1">
    <citation type="submission" date="2022-01" db="EMBL/GenBank/DDBJ databases">
        <title>Genome Sequence Resource for Two Populations of Ditylenchus destructor, the Migratory Endoparasitic Phytonematode.</title>
        <authorList>
            <person name="Zhang H."/>
            <person name="Lin R."/>
            <person name="Xie B."/>
        </authorList>
    </citation>
    <scope>NUCLEOTIDE SEQUENCE</scope>
    <source>
        <strain evidence="1">BazhouSP</strain>
    </source>
</reference>
<proteinExistence type="predicted"/>
<gene>
    <name evidence="1" type="ORF">DdX_18448</name>
</gene>
<dbReference type="AlphaFoldDB" id="A0AAD4MMA4"/>
<sequence length="258" mass="28959">MLKAQRAVLHYVDKPTTVFSTHISCSIYLLRTPYLAATREAQKWPPKSNVYHVTLLRSQCASVCPSLPGLSFQPLPLLISGQTIVLLFWLDAAWAGLLLDRASDLVFLSQVPEALILIPALRELGNDSRLQTFNNGKYRSEGRKKATTSLQQCFIDSISSNCGFVDRCVNSNHFWEPWQKARNSLMLLYSRTTLTPEQQLLEGRRPEIVSCCSTPEQLHHAVSPFVYSIMQDENGVWLLDPNGLEAPIFVAVNLNLAT</sequence>
<organism evidence="1 2">
    <name type="scientific">Ditylenchus destructor</name>
    <dbReference type="NCBI Taxonomy" id="166010"/>
    <lineage>
        <taxon>Eukaryota</taxon>
        <taxon>Metazoa</taxon>
        <taxon>Ecdysozoa</taxon>
        <taxon>Nematoda</taxon>
        <taxon>Chromadorea</taxon>
        <taxon>Rhabditida</taxon>
        <taxon>Tylenchina</taxon>
        <taxon>Tylenchomorpha</taxon>
        <taxon>Sphaerularioidea</taxon>
        <taxon>Anguinidae</taxon>
        <taxon>Anguininae</taxon>
        <taxon>Ditylenchus</taxon>
    </lineage>
</organism>
<protein>
    <submittedName>
        <fullName evidence="1">Uncharacterized protein</fullName>
    </submittedName>
</protein>
<name>A0AAD4MMA4_9BILA</name>
<accession>A0AAD4MMA4</accession>
<evidence type="ECO:0000313" key="1">
    <source>
        <dbReference type="EMBL" id="KAI1697529.1"/>
    </source>
</evidence>
<dbReference type="EMBL" id="JAKKPZ010000264">
    <property type="protein sequence ID" value="KAI1697529.1"/>
    <property type="molecule type" value="Genomic_DNA"/>
</dbReference>